<dbReference type="RefSeq" id="WP_274494439.1">
    <property type="nucleotide sequence ID" value="NZ_CP118166.1"/>
</dbReference>
<gene>
    <name evidence="3" type="ORF">PUV54_04800</name>
</gene>
<evidence type="ECO:0000313" key="4">
    <source>
        <dbReference type="Proteomes" id="UP001214043"/>
    </source>
</evidence>
<evidence type="ECO:0000256" key="1">
    <source>
        <dbReference type="SAM" id="MobiDB-lite"/>
    </source>
</evidence>
<organism evidence="3 4">
    <name type="scientific">Hyphococcus flavus</name>
    <dbReference type="NCBI Taxonomy" id="1866326"/>
    <lineage>
        <taxon>Bacteria</taxon>
        <taxon>Pseudomonadati</taxon>
        <taxon>Pseudomonadota</taxon>
        <taxon>Alphaproteobacteria</taxon>
        <taxon>Parvularculales</taxon>
        <taxon>Parvularculaceae</taxon>
        <taxon>Hyphococcus</taxon>
    </lineage>
</organism>
<protein>
    <recommendedName>
        <fullName evidence="5">Collagen-like protein</fullName>
    </recommendedName>
</protein>
<proteinExistence type="predicted"/>
<evidence type="ECO:0008006" key="5">
    <source>
        <dbReference type="Google" id="ProtNLM"/>
    </source>
</evidence>
<feature type="signal peptide" evidence="2">
    <location>
        <begin position="1"/>
        <end position="25"/>
    </location>
</feature>
<feature type="compositionally biased region" description="Basic and acidic residues" evidence="1">
    <location>
        <begin position="38"/>
        <end position="47"/>
    </location>
</feature>
<dbReference type="KEGG" id="hfl:PUV54_04800"/>
<dbReference type="EMBL" id="CP118166">
    <property type="protein sequence ID" value="WDI32512.1"/>
    <property type="molecule type" value="Genomic_DNA"/>
</dbReference>
<name>A0AAE9ZHA0_9PROT</name>
<dbReference type="Proteomes" id="UP001214043">
    <property type="component" value="Chromosome"/>
</dbReference>
<accession>A0AAE9ZHA0</accession>
<keyword evidence="4" id="KW-1185">Reference proteome</keyword>
<feature type="chain" id="PRO_5042041917" description="Collagen-like protein" evidence="2">
    <location>
        <begin position="26"/>
        <end position="333"/>
    </location>
</feature>
<evidence type="ECO:0000313" key="3">
    <source>
        <dbReference type="EMBL" id="WDI32512.1"/>
    </source>
</evidence>
<feature type="compositionally biased region" description="Low complexity" evidence="1">
    <location>
        <begin position="49"/>
        <end position="73"/>
    </location>
</feature>
<keyword evidence="2" id="KW-0732">Signal</keyword>
<feature type="region of interest" description="Disordered" evidence="1">
    <location>
        <begin position="33"/>
        <end position="83"/>
    </location>
</feature>
<evidence type="ECO:0000256" key="2">
    <source>
        <dbReference type="SAM" id="SignalP"/>
    </source>
</evidence>
<dbReference type="AlphaFoldDB" id="A0AAE9ZHA0"/>
<reference evidence="3" key="1">
    <citation type="submission" date="2023-02" db="EMBL/GenBank/DDBJ databases">
        <title>Genome sequence of Hyphococcus flavus.</title>
        <authorList>
            <person name="Rong J.-C."/>
            <person name="Zhao Q."/>
            <person name="Yi M."/>
            <person name="Wu J.-Y."/>
        </authorList>
    </citation>
    <scope>NUCLEOTIDE SEQUENCE</scope>
    <source>
        <strain evidence="3">MCCC 1K03223</strain>
    </source>
</reference>
<sequence length="333" mass="31824">MHTNRRLKIALAMSACLALTIPACSSDGVQRVASVGPKGDKGDKGETGKTGPQGEQGPSGPQGAQGPAGPQGPKGDDGNVNLGGAGMLTTGGLIGPNGLGGTGLLANTGDPNNTLPVIAAVETKGGKVVNVVAHKGYKVAAKVDKALPGSMPLAGKVVGVVDATGHALVQTGAGDMYLVDGLTAAPGQLITASIGEAFPLGSPEANPLIGASVLSASGVEGDLLTVGVASDGSLVNLDVAGLANETGGLLDPALDAASPLTDSLGATGVITVSGGADADGDVDVLNGGLLDGALSGDVLLDGEATGGVTDTLGDVLDGQGEDCALVGGIFGSC</sequence>